<dbReference type="Proteomes" id="UP000059680">
    <property type="component" value="Chromosome 1"/>
</dbReference>
<dbReference type="InParanoid" id="A0A0P0V5G4"/>
<reference evidence="2 3" key="2">
    <citation type="journal article" date="2013" name="Plant Cell Physiol.">
        <title>Rice Annotation Project Database (RAP-DB): an integrative and interactive database for rice genomics.</title>
        <authorList>
            <person name="Sakai H."/>
            <person name="Lee S.S."/>
            <person name="Tanaka T."/>
            <person name="Numa H."/>
            <person name="Kim J."/>
            <person name="Kawahara Y."/>
            <person name="Wakimoto H."/>
            <person name="Yang C.C."/>
            <person name="Iwamoto M."/>
            <person name="Abe T."/>
            <person name="Yamada Y."/>
            <person name="Muto A."/>
            <person name="Inokuchi H."/>
            <person name="Ikemura T."/>
            <person name="Matsumoto T."/>
            <person name="Sasaki T."/>
            <person name="Itoh T."/>
        </authorList>
    </citation>
    <scope>NUCLEOTIDE SEQUENCE [LARGE SCALE GENOMIC DNA]</scope>
    <source>
        <strain evidence="3">cv. Nipponbare</strain>
    </source>
</reference>
<feature type="non-terminal residue" evidence="2">
    <location>
        <position position="112"/>
    </location>
</feature>
<keyword evidence="3" id="KW-1185">Reference proteome</keyword>
<dbReference type="AlphaFoldDB" id="A0A0P0V5G4"/>
<dbReference type="EMBL" id="AP014957">
    <property type="protein sequence ID" value="BAS73262.1"/>
    <property type="molecule type" value="Genomic_DNA"/>
</dbReference>
<accession>A0A0P0V5G4</accession>
<evidence type="ECO:0000313" key="2">
    <source>
        <dbReference type="EMBL" id="BAS73262.1"/>
    </source>
</evidence>
<feature type="compositionally biased region" description="Low complexity" evidence="1">
    <location>
        <begin position="52"/>
        <end position="65"/>
    </location>
</feature>
<proteinExistence type="predicted"/>
<feature type="region of interest" description="Disordered" evidence="1">
    <location>
        <begin position="23"/>
        <end position="65"/>
    </location>
</feature>
<feature type="region of interest" description="Disordered" evidence="1">
    <location>
        <begin position="86"/>
        <end position="112"/>
    </location>
</feature>
<name>A0A0P0V5G4_ORYSJ</name>
<evidence type="ECO:0000256" key="1">
    <source>
        <dbReference type="SAM" id="MobiDB-lite"/>
    </source>
</evidence>
<evidence type="ECO:0000313" key="3">
    <source>
        <dbReference type="Proteomes" id="UP000059680"/>
    </source>
</evidence>
<protein>
    <submittedName>
        <fullName evidence="2">Os01g0627550 protein</fullName>
    </submittedName>
</protein>
<reference evidence="3" key="1">
    <citation type="journal article" date="2005" name="Nature">
        <title>The map-based sequence of the rice genome.</title>
        <authorList>
            <consortium name="International rice genome sequencing project (IRGSP)"/>
            <person name="Matsumoto T."/>
            <person name="Wu J."/>
            <person name="Kanamori H."/>
            <person name="Katayose Y."/>
            <person name="Fujisawa M."/>
            <person name="Namiki N."/>
            <person name="Mizuno H."/>
            <person name="Yamamoto K."/>
            <person name="Antonio B.A."/>
            <person name="Baba T."/>
            <person name="Sakata K."/>
            <person name="Nagamura Y."/>
            <person name="Aoki H."/>
            <person name="Arikawa K."/>
            <person name="Arita K."/>
            <person name="Bito T."/>
            <person name="Chiden Y."/>
            <person name="Fujitsuka N."/>
            <person name="Fukunaka R."/>
            <person name="Hamada M."/>
            <person name="Harada C."/>
            <person name="Hayashi A."/>
            <person name="Hijishita S."/>
            <person name="Honda M."/>
            <person name="Hosokawa S."/>
            <person name="Ichikawa Y."/>
            <person name="Idonuma A."/>
            <person name="Iijima M."/>
            <person name="Ikeda M."/>
            <person name="Ikeno M."/>
            <person name="Ito K."/>
            <person name="Ito S."/>
            <person name="Ito T."/>
            <person name="Ito Y."/>
            <person name="Ito Y."/>
            <person name="Iwabuchi A."/>
            <person name="Kamiya K."/>
            <person name="Karasawa W."/>
            <person name="Kurita K."/>
            <person name="Katagiri S."/>
            <person name="Kikuta A."/>
            <person name="Kobayashi H."/>
            <person name="Kobayashi N."/>
            <person name="Machita K."/>
            <person name="Maehara T."/>
            <person name="Masukawa M."/>
            <person name="Mizubayashi T."/>
            <person name="Mukai Y."/>
            <person name="Nagasaki H."/>
            <person name="Nagata Y."/>
            <person name="Naito S."/>
            <person name="Nakashima M."/>
            <person name="Nakama Y."/>
            <person name="Nakamichi Y."/>
            <person name="Nakamura M."/>
            <person name="Meguro A."/>
            <person name="Negishi M."/>
            <person name="Ohta I."/>
            <person name="Ohta T."/>
            <person name="Okamoto M."/>
            <person name="Ono N."/>
            <person name="Saji S."/>
            <person name="Sakaguchi M."/>
            <person name="Sakai K."/>
            <person name="Shibata M."/>
            <person name="Shimokawa T."/>
            <person name="Song J."/>
            <person name="Takazaki Y."/>
            <person name="Terasawa K."/>
            <person name="Tsugane M."/>
            <person name="Tsuji K."/>
            <person name="Ueda S."/>
            <person name="Waki K."/>
            <person name="Yamagata H."/>
            <person name="Yamamoto M."/>
            <person name="Yamamoto S."/>
            <person name="Yamane H."/>
            <person name="Yoshiki S."/>
            <person name="Yoshihara R."/>
            <person name="Yukawa K."/>
            <person name="Zhong H."/>
            <person name="Yano M."/>
            <person name="Yuan Q."/>
            <person name="Ouyang S."/>
            <person name="Liu J."/>
            <person name="Jones K.M."/>
            <person name="Gansberger K."/>
            <person name="Moffat K."/>
            <person name="Hill J."/>
            <person name="Bera J."/>
            <person name="Fadrosh D."/>
            <person name="Jin S."/>
            <person name="Johri S."/>
            <person name="Kim M."/>
            <person name="Overton L."/>
            <person name="Reardon M."/>
            <person name="Tsitrin T."/>
            <person name="Vuong H."/>
            <person name="Weaver B."/>
            <person name="Ciecko A."/>
            <person name="Tallon L."/>
            <person name="Jackson J."/>
            <person name="Pai G."/>
            <person name="Aken S.V."/>
            <person name="Utterback T."/>
            <person name="Reidmuller S."/>
            <person name="Feldblyum T."/>
            <person name="Hsiao J."/>
            <person name="Zismann V."/>
            <person name="Iobst S."/>
            <person name="de Vazeille A.R."/>
            <person name="Buell C.R."/>
            <person name="Ying K."/>
            <person name="Li Y."/>
            <person name="Lu T."/>
            <person name="Huang Y."/>
            <person name="Zhao Q."/>
            <person name="Feng Q."/>
            <person name="Zhang L."/>
            <person name="Zhu J."/>
            <person name="Weng Q."/>
            <person name="Mu J."/>
            <person name="Lu Y."/>
            <person name="Fan D."/>
            <person name="Liu Y."/>
            <person name="Guan J."/>
            <person name="Zhang Y."/>
            <person name="Yu S."/>
            <person name="Liu X."/>
            <person name="Zhang Y."/>
            <person name="Hong G."/>
            <person name="Han B."/>
            <person name="Choisne N."/>
            <person name="Demange N."/>
            <person name="Orjeda G."/>
            <person name="Samain S."/>
            <person name="Cattolico L."/>
            <person name="Pelletier E."/>
            <person name="Couloux A."/>
            <person name="Segurens B."/>
            <person name="Wincker P."/>
            <person name="D'Hont A."/>
            <person name="Scarpelli C."/>
            <person name="Weissenbach J."/>
            <person name="Salanoubat M."/>
            <person name="Quetier F."/>
            <person name="Yu Y."/>
            <person name="Kim H.R."/>
            <person name="Rambo T."/>
            <person name="Currie J."/>
            <person name="Collura K."/>
            <person name="Luo M."/>
            <person name="Yang T."/>
            <person name="Ammiraju J.S.S."/>
            <person name="Engler F."/>
            <person name="Soderlund C."/>
            <person name="Wing R.A."/>
            <person name="Palmer L.E."/>
            <person name="de la Bastide M."/>
            <person name="Spiegel L."/>
            <person name="Nascimento L."/>
            <person name="Zutavern T."/>
            <person name="O'Shaughnessy A."/>
            <person name="Dike S."/>
            <person name="Dedhia N."/>
            <person name="Preston R."/>
            <person name="Balija V."/>
            <person name="McCombie W.R."/>
            <person name="Chow T."/>
            <person name="Chen H."/>
            <person name="Chung M."/>
            <person name="Chen C."/>
            <person name="Shaw J."/>
            <person name="Wu H."/>
            <person name="Hsiao K."/>
            <person name="Chao Y."/>
            <person name="Chu M."/>
            <person name="Cheng C."/>
            <person name="Hour A."/>
            <person name="Lee P."/>
            <person name="Lin S."/>
            <person name="Lin Y."/>
            <person name="Liou J."/>
            <person name="Liu S."/>
            <person name="Hsing Y."/>
            <person name="Raghuvanshi S."/>
            <person name="Mohanty A."/>
            <person name="Bharti A.K."/>
            <person name="Gaur A."/>
            <person name="Gupta V."/>
            <person name="Kumar D."/>
            <person name="Ravi V."/>
            <person name="Vij S."/>
            <person name="Kapur A."/>
            <person name="Khurana P."/>
            <person name="Khurana P."/>
            <person name="Khurana J.P."/>
            <person name="Tyagi A.K."/>
            <person name="Gaikwad K."/>
            <person name="Singh A."/>
            <person name="Dalal V."/>
            <person name="Srivastava S."/>
            <person name="Dixit A."/>
            <person name="Pal A.K."/>
            <person name="Ghazi I.A."/>
            <person name="Yadav M."/>
            <person name="Pandit A."/>
            <person name="Bhargava A."/>
            <person name="Sureshbabu K."/>
            <person name="Batra K."/>
            <person name="Sharma T.R."/>
            <person name="Mohapatra T."/>
            <person name="Singh N.K."/>
            <person name="Messing J."/>
            <person name="Nelson A.B."/>
            <person name="Fuks G."/>
            <person name="Kavchok S."/>
            <person name="Keizer G."/>
            <person name="Linton E."/>
            <person name="Llaca V."/>
            <person name="Song R."/>
            <person name="Tanyolac B."/>
            <person name="Young S."/>
            <person name="Ho-Il K."/>
            <person name="Hahn J.H."/>
            <person name="Sangsakoo G."/>
            <person name="Vanavichit A."/>
            <person name="de Mattos Luiz.A.T."/>
            <person name="Zimmer P.D."/>
            <person name="Malone G."/>
            <person name="Dellagostin O."/>
            <person name="de Oliveira A.C."/>
            <person name="Bevan M."/>
            <person name="Bancroft I."/>
            <person name="Minx P."/>
            <person name="Cordum H."/>
            <person name="Wilson R."/>
            <person name="Cheng Z."/>
            <person name="Jin W."/>
            <person name="Jiang J."/>
            <person name="Leong S.A."/>
            <person name="Iwama H."/>
            <person name="Gojobori T."/>
            <person name="Itoh T."/>
            <person name="Niimura Y."/>
            <person name="Fujii Y."/>
            <person name="Habara T."/>
            <person name="Sakai H."/>
            <person name="Sato Y."/>
            <person name="Wilson G."/>
            <person name="Kumar K."/>
            <person name="McCouch S."/>
            <person name="Juretic N."/>
            <person name="Hoen D."/>
            <person name="Wright S."/>
            <person name="Bruskiewich R."/>
            <person name="Bureau T."/>
            <person name="Miyao A."/>
            <person name="Hirochika H."/>
            <person name="Nishikawa T."/>
            <person name="Kadowaki K."/>
            <person name="Sugiura M."/>
            <person name="Burr B."/>
            <person name="Sasaki T."/>
        </authorList>
    </citation>
    <scope>NUCLEOTIDE SEQUENCE [LARGE SCALE GENOMIC DNA]</scope>
    <source>
        <strain evidence="3">cv. Nipponbare</strain>
    </source>
</reference>
<reference evidence="2 3" key="3">
    <citation type="journal article" date="2013" name="Rice">
        <title>Improvement of the Oryza sativa Nipponbare reference genome using next generation sequence and optical map data.</title>
        <authorList>
            <person name="Kawahara Y."/>
            <person name="de la Bastide M."/>
            <person name="Hamilton J.P."/>
            <person name="Kanamori H."/>
            <person name="McCombie W.R."/>
            <person name="Ouyang S."/>
            <person name="Schwartz D.C."/>
            <person name="Tanaka T."/>
            <person name="Wu J."/>
            <person name="Zhou S."/>
            <person name="Childs K.L."/>
            <person name="Davidson R.M."/>
            <person name="Lin H."/>
            <person name="Quesada-Ocampo L."/>
            <person name="Vaillancourt B."/>
            <person name="Sakai H."/>
            <person name="Lee S.S."/>
            <person name="Kim J."/>
            <person name="Numa H."/>
            <person name="Itoh T."/>
            <person name="Buell C.R."/>
            <person name="Matsumoto T."/>
        </authorList>
    </citation>
    <scope>NUCLEOTIDE SEQUENCE [LARGE SCALE GENOMIC DNA]</scope>
    <source>
        <strain evidence="3">cv. Nipponbare</strain>
    </source>
</reference>
<feature type="compositionally biased region" description="Low complexity" evidence="1">
    <location>
        <begin position="86"/>
        <end position="101"/>
    </location>
</feature>
<gene>
    <name evidence="2" type="ordered locus">Os01g0627550</name>
    <name evidence="2" type="ORF">OSNPB_010627550</name>
</gene>
<feature type="compositionally biased region" description="Basic residues" evidence="1">
    <location>
        <begin position="27"/>
        <end position="50"/>
    </location>
</feature>
<dbReference type="FunCoup" id="A0A0P0V5G4">
    <property type="interactions" value="331"/>
</dbReference>
<organism evidence="2 3">
    <name type="scientific">Oryza sativa subsp. japonica</name>
    <name type="common">Rice</name>
    <dbReference type="NCBI Taxonomy" id="39947"/>
    <lineage>
        <taxon>Eukaryota</taxon>
        <taxon>Viridiplantae</taxon>
        <taxon>Streptophyta</taxon>
        <taxon>Embryophyta</taxon>
        <taxon>Tracheophyta</taxon>
        <taxon>Spermatophyta</taxon>
        <taxon>Magnoliopsida</taxon>
        <taxon>Liliopsida</taxon>
        <taxon>Poales</taxon>
        <taxon>Poaceae</taxon>
        <taxon>BOP clade</taxon>
        <taxon>Oryzoideae</taxon>
        <taxon>Oryzeae</taxon>
        <taxon>Oryzinae</taxon>
        <taxon>Oryza</taxon>
        <taxon>Oryza sativa</taxon>
    </lineage>
</organism>
<dbReference type="PaxDb" id="39947-A0A0P0V5G4"/>
<sequence>MMSWQPSGSGFFRASRLSRTFSGTSPVKRRYRLPRMPCARRARSSRRGVHQAHSSVDTASHSSAATAAAAAAARIHWEAAPSIISISRGGGSASSLAGRSPVARWGERKAEA</sequence>